<dbReference type="PANTHER" id="PTHR38097">
    <property type="match status" value="1"/>
</dbReference>
<keyword evidence="6" id="KW-0175">Coiled coil</keyword>
<evidence type="ECO:0000256" key="5">
    <source>
        <dbReference type="PIRNR" id="PIRNR002096"/>
    </source>
</evidence>
<feature type="domain" description="DNA-binding protein H-NS-like C-terminal" evidence="7">
    <location>
        <begin position="82"/>
        <end position="131"/>
    </location>
</feature>
<protein>
    <recommendedName>
        <fullName evidence="5">DNA-binding protein</fullName>
    </recommendedName>
</protein>
<dbReference type="EMBL" id="JAQQXP010000001">
    <property type="protein sequence ID" value="MDC8831218.1"/>
    <property type="molecule type" value="Genomic_DNA"/>
</dbReference>
<evidence type="ECO:0000256" key="2">
    <source>
        <dbReference type="ARBA" id="ARBA00010610"/>
    </source>
</evidence>
<keyword evidence="3" id="KW-0963">Cytoplasm</keyword>
<name>A0ABT5L625_9ALTE</name>
<organism evidence="8 9">
    <name type="scientific">Alteromonas gilva</name>
    <dbReference type="NCBI Taxonomy" id="2987522"/>
    <lineage>
        <taxon>Bacteria</taxon>
        <taxon>Pseudomonadati</taxon>
        <taxon>Pseudomonadota</taxon>
        <taxon>Gammaproteobacteria</taxon>
        <taxon>Alteromonadales</taxon>
        <taxon>Alteromonadaceae</taxon>
        <taxon>Alteromonas/Salinimonas group</taxon>
        <taxon>Alteromonas</taxon>
    </lineage>
</organism>
<dbReference type="InterPro" id="IPR037150">
    <property type="entry name" value="H-NS_C_dom_sf"/>
</dbReference>
<dbReference type="PIRSF" id="PIRSF002096">
    <property type="entry name" value="HnS"/>
    <property type="match status" value="1"/>
</dbReference>
<dbReference type="Proteomes" id="UP001218788">
    <property type="component" value="Unassembled WGS sequence"/>
</dbReference>
<dbReference type="SMART" id="SM00528">
    <property type="entry name" value="HNS"/>
    <property type="match status" value="1"/>
</dbReference>
<dbReference type="RefSeq" id="WP_273640388.1">
    <property type="nucleotide sequence ID" value="NZ_JAQQXP010000001.1"/>
</dbReference>
<evidence type="ECO:0000256" key="3">
    <source>
        <dbReference type="ARBA" id="ARBA00022490"/>
    </source>
</evidence>
<evidence type="ECO:0000256" key="6">
    <source>
        <dbReference type="SAM" id="Coils"/>
    </source>
</evidence>
<dbReference type="InterPro" id="IPR001801">
    <property type="entry name" value="Histone_HNS"/>
</dbReference>
<comment type="similarity">
    <text evidence="2 5">Belongs to the histone-like protein H-NS family.</text>
</comment>
<gene>
    <name evidence="8" type="ORF">OIK42_10640</name>
</gene>
<evidence type="ECO:0000259" key="7">
    <source>
        <dbReference type="SMART" id="SM00528"/>
    </source>
</evidence>
<dbReference type="InterPro" id="IPR027444">
    <property type="entry name" value="H-NS_C_dom"/>
</dbReference>
<proteinExistence type="inferred from homology"/>
<evidence type="ECO:0000256" key="4">
    <source>
        <dbReference type="ARBA" id="ARBA00023125"/>
    </source>
</evidence>
<dbReference type="InterPro" id="IPR027454">
    <property type="entry name" value="Histone_HNS_N"/>
</dbReference>
<comment type="caution">
    <text evidence="8">The sequence shown here is derived from an EMBL/GenBank/DDBJ whole genome shotgun (WGS) entry which is preliminary data.</text>
</comment>
<feature type="coiled-coil region" evidence="6">
    <location>
        <begin position="26"/>
        <end position="78"/>
    </location>
</feature>
<dbReference type="Pfam" id="PF22470">
    <property type="entry name" value="Histone_HNS_N"/>
    <property type="match status" value="1"/>
</dbReference>
<dbReference type="InterPro" id="IPR054180">
    <property type="entry name" value="H-NS-like_N"/>
</dbReference>
<sequence>MSEFLNVLTHGRRLQGAVKELSVEELESVQQKLSSIIDKRKEQEAEAAKAQQEKLAKLEEIKQQMSEAGIDIADLQDVSETKSKRKTGKKRPIKYKITKDGETTTWTGVGRMPLVFKEVLENGQSLDDFAV</sequence>
<accession>A0ABT5L625</accession>
<evidence type="ECO:0000256" key="1">
    <source>
        <dbReference type="ARBA" id="ARBA00004453"/>
    </source>
</evidence>
<dbReference type="Gene3D" id="4.10.430.10">
    <property type="entry name" value="Histone-like protein H-NS, C-terminal domain"/>
    <property type="match status" value="1"/>
</dbReference>
<keyword evidence="9" id="KW-1185">Reference proteome</keyword>
<comment type="subcellular location">
    <subcellularLocation>
        <location evidence="1">Cytoplasm</location>
        <location evidence="1">Nucleoid</location>
    </subcellularLocation>
</comment>
<evidence type="ECO:0000313" key="9">
    <source>
        <dbReference type="Proteomes" id="UP001218788"/>
    </source>
</evidence>
<reference evidence="8 9" key="1">
    <citation type="submission" date="2022-10" db="EMBL/GenBank/DDBJ databases">
        <title>Alteromonas sp. chi3 Genome sequencing.</title>
        <authorList>
            <person name="Park S."/>
        </authorList>
    </citation>
    <scope>NUCLEOTIDE SEQUENCE [LARGE SCALE GENOMIC DNA]</scope>
    <source>
        <strain evidence="9">chi3</strain>
    </source>
</reference>
<keyword evidence="4 5" id="KW-0238">DNA-binding</keyword>
<dbReference type="SUPFAM" id="SSF81273">
    <property type="entry name" value="H-NS histone-like proteins"/>
    <property type="match status" value="2"/>
</dbReference>
<dbReference type="Pfam" id="PF00816">
    <property type="entry name" value="Histone_HNS"/>
    <property type="match status" value="1"/>
</dbReference>
<dbReference type="Gene3D" id="1.10.287.1050">
    <property type="entry name" value="H-NS histone-like proteins"/>
    <property type="match status" value="1"/>
</dbReference>
<dbReference type="PANTHER" id="PTHR38097:SF2">
    <property type="entry name" value="DNA-BINDING PROTEIN STPA"/>
    <property type="match status" value="1"/>
</dbReference>
<evidence type="ECO:0000313" key="8">
    <source>
        <dbReference type="EMBL" id="MDC8831218.1"/>
    </source>
</evidence>